<sequence>MFIQLTFDVECLMSKVKFLTIAFAGAMLVAGGVGPALADGDVEKGKKAFKKCKMCHTVEAGGKNKVGPNLHGVFGRAAGSFEGYKFSDALKESGIIWDEAAIDQWITGPKKMVAKTKMLFPGIKKESKRKDIIAYLKSATK</sequence>
<name>B3TB31_9ZZZZ</name>
<keyword evidence="3" id="KW-0479">Metal-binding</keyword>
<organism evidence="7">
    <name type="scientific">uncultured marine microorganism HF4000_APKG8K5</name>
    <dbReference type="NCBI Taxonomy" id="455555"/>
    <lineage>
        <taxon>unclassified sequences</taxon>
        <taxon>environmental samples</taxon>
    </lineage>
</organism>
<evidence type="ECO:0000256" key="4">
    <source>
        <dbReference type="ARBA" id="ARBA00022982"/>
    </source>
</evidence>
<dbReference type="GO" id="GO:0009055">
    <property type="term" value="F:electron transfer activity"/>
    <property type="evidence" value="ECO:0007669"/>
    <property type="project" value="InterPro"/>
</dbReference>
<evidence type="ECO:0000259" key="6">
    <source>
        <dbReference type="PROSITE" id="PS51007"/>
    </source>
</evidence>
<evidence type="ECO:0000256" key="1">
    <source>
        <dbReference type="ARBA" id="ARBA00022448"/>
    </source>
</evidence>
<evidence type="ECO:0000256" key="3">
    <source>
        <dbReference type="ARBA" id="ARBA00022723"/>
    </source>
</evidence>
<dbReference type="Pfam" id="PF00034">
    <property type="entry name" value="Cytochrom_C"/>
    <property type="match status" value="1"/>
</dbReference>
<dbReference type="PROSITE" id="PS51007">
    <property type="entry name" value="CYTC"/>
    <property type="match status" value="1"/>
</dbReference>
<keyword evidence="2" id="KW-0349">Heme</keyword>
<evidence type="ECO:0000256" key="2">
    <source>
        <dbReference type="ARBA" id="ARBA00022617"/>
    </source>
</evidence>
<dbReference type="InterPro" id="IPR009056">
    <property type="entry name" value="Cyt_c-like_dom"/>
</dbReference>
<dbReference type="EMBL" id="EU016658">
    <property type="protein sequence ID" value="ABZ09796.1"/>
    <property type="molecule type" value="Genomic_DNA"/>
</dbReference>
<dbReference type="FunFam" id="1.10.760.10:FF:000001">
    <property type="entry name" value="Cytochrome c iso-1"/>
    <property type="match status" value="1"/>
</dbReference>
<evidence type="ECO:0000256" key="5">
    <source>
        <dbReference type="ARBA" id="ARBA00023004"/>
    </source>
</evidence>
<dbReference type="PRINTS" id="PR00604">
    <property type="entry name" value="CYTCHRMECIAB"/>
</dbReference>
<accession>B3TB31</accession>
<dbReference type="SUPFAM" id="SSF46626">
    <property type="entry name" value="Cytochrome c"/>
    <property type="match status" value="1"/>
</dbReference>
<dbReference type="GO" id="GO:0046872">
    <property type="term" value="F:metal ion binding"/>
    <property type="evidence" value="ECO:0007669"/>
    <property type="project" value="UniProtKB-KW"/>
</dbReference>
<dbReference type="InterPro" id="IPR002327">
    <property type="entry name" value="Cyt_c_1A/1B"/>
</dbReference>
<keyword evidence="5" id="KW-0408">Iron</keyword>
<proteinExistence type="predicted"/>
<dbReference type="PANTHER" id="PTHR11961">
    <property type="entry name" value="CYTOCHROME C"/>
    <property type="match status" value="1"/>
</dbReference>
<reference evidence="7" key="1">
    <citation type="journal article" date="2008" name="ISME J.">
        <title>Genomic patterns of recombination, clonal divergence and environment in marine microbial populations.</title>
        <authorList>
            <person name="Konstantinidis K.T."/>
            <person name="Delong E.F."/>
        </authorList>
    </citation>
    <scope>NUCLEOTIDE SEQUENCE</scope>
</reference>
<keyword evidence="1" id="KW-0813">Transport</keyword>
<dbReference type="InterPro" id="IPR036909">
    <property type="entry name" value="Cyt_c-like_dom_sf"/>
</dbReference>
<gene>
    <name evidence="7" type="ORF">ALOHA_HF4000APKG8K5ctg1g9</name>
</gene>
<protein>
    <submittedName>
        <fullName evidence="7">Putative cytochrome c</fullName>
    </submittedName>
</protein>
<dbReference type="GO" id="GO:0020037">
    <property type="term" value="F:heme binding"/>
    <property type="evidence" value="ECO:0007669"/>
    <property type="project" value="InterPro"/>
</dbReference>
<feature type="domain" description="Cytochrome c" evidence="6">
    <location>
        <begin position="40"/>
        <end position="140"/>
    </location>
</feature>
<evidence type="ECO:0000313" key="7">
    <source>
        <dbReference type="EMBL" id="ABZ09796.1"/>
    </source>
</evidence>
<dbReference type="Gene3D" id="1.10.760.10">
    <property type="entry name" value="Cytochrome c-like domain"/>
    <property type="match status" value="1"/>
</dbReference>
<dbReference type="AlphaFoldDB" id="B3TB31"/>
<keyword evidence="4" id="KW-0249">Electron transport</keyword>